<dbReference type="Pfam" id="PF00892">
    <property type="entry name" value="EamA"/>
    <property type="match status" value="2"/>
</dbReference>
<keyword evidence="5" id="KW-1185">Reference proteome</keyword>
<sequence length="306" mass="30714">MKLRATASGGGAILLWSTLAALTAATGGIPPFETLALSFFVAFLAGIAMLALRGRLRRLRQAPLAWAIGVAGLFAYHALYFSALDHAPPAQAGLIAYLWPLLIVLFAALLPGGVLRARHVLGALMGLAGTVVILLGAQGLSGHGSALGYGCALAAAFVWALYSVANRRISAVPSDLIAGVCGVVAALALVVHGMTEPTVMPTAGQALALLALGLGPVGLAFFLWDFATKQGDLALLGTLSYAAPLLSTGLLIALGRAPMSGSIIAAAALIVGGAGVSAGLTRKGKAHPSPTPADTPGGRGPQRGTH</sequence>
<feature type="compositionally biased region" description="Gly residues" evidence="1">
    <location>
        <begin position="297"/>
        <end position="306"/>
    </location>
</feature>
<dbReference type="EMBL" id="FTNE01000009">
    <property type="protein sequence ID" value="SIQ79148.1"/>
    <property type="molecule type" value="Genomic_DNA"/>
</dbReference>
<dbReference type="InterPro" id="IPR000620">
    <property type="entry name" value="EamA_dom"/>
</dbReference>
<dbReference type="GO" id="GO:0016020">
    <property type="term" value="C:membrane"/>
    <property type="evidence" value="ECO:0007669"/>
    <property type="project" value="InterPro"/>
</dbReference>
<evidence type="ECO:0000313" key="4">
    <source>
        <dbReference type="EMBL" id="SIQ79148.1"/>
    </source>
</evidence>
<feature type="transmembrane region" description="Helical" evidence="2">
    <location>
        <begin position="176"/>
        <end position="194"/>
    </location>
</feature>
<dbReference type="InterPro" id="IPR037185">
    <property type="entry name" value="EmrE-like"/>
</dbReference>
<dbReference type="RefSeq" id="WP_076454482.1">
    <property type="nucleotide sequence ID" value="NZ_FTNE01000009.1"/>
</dbReference>
<feature type="domain" description="EamA" evidence="3">
    <location>
        <begin position="147"/>
        <end position="275"/>
    </location>
</feature>
<feature type="transmembrane region" description="Helical" evidence="2">
    <location>
        <begin position="35"/>
        <end position="52"/>
    </location>
</feature>
<keyword evidence="2" id="KW-0472">Membrane</keyword>
<feature type="transmembrane region" description="Helical" evidence="2">
    <location>
        <begin position="146"/>
        <end position="164"/>
    </location>
</feature>
<feature type="region of interest" description="Disordered" evidence="1">
    <location>
        <begin position="281"/>
        <end position="306"/>
    </location>
</feature>
<feature type="transmembrane region" description="Helical" evidence="2">
    <location>
        <begin position="233"/>
        <end position="254"/>
    </location>
</feature>
<dbReference type="PANTHER" id="PTHR22911">
    <property type="entry name" value="ACYL-MALONYL CONDENSING ENZYME-RELATED"/>
    <property type="match status" value="1"/>
</dbReference>
<comment type="caution">
    <text evidence="4">The sequence shown here is derived from an EMBL/GenBank/DDBJ whole genome shotgun (WGS) entry which is preliminary data.</text>
</comment>
<keyword evidence="2" id="KW-0812">Transmembrane</keyword>
<feature type="transmembrane region" description="Helical" evidence="2">
    <location>
        <begin position="64"/>
        <end position="82"/>
    </location>
</feature>
<dbReference type="Proteomes" id="UP000186308">
    <property type="component" value="Unassembled WGS sequence"/>
</dbReference>
<name>A0A8G2CKL6_ACIRU</name>
<feature type="transmembrane region" description="Helical" evidence="2">
    <location>
        <begin position="120"/>
        <end position="140"/>
    </location>
</feature>
<dbReference type="SUPFAM" id="SSF103481">
    <property type="entry name" value="Multidrug resistance efflux transporter EmrE"/>
    <property type="match status" value="2"/>
</dbReference>
<evidence type="ECO:0000259" key="3">
    <source>
        <dbReference type="Pfam" id="PF00892"/>
    </source>
</evidence>
<accession>A0A8G2CKL6</accession>
<feature type="transmembrane region" description="Helical" evidence="2">
    <location>
        <begin position="206"/>
        <end position="226"/>
    </location>
</feature>
<feature type="transmembrane region" description="Helical" evidence="2">
    <location>
        <begin position="260"/>
        <end position="280"/>
    </location>
</feature>
<reference evidence="4 5" key="1">
    <citation type="submission" date="2017-01" db="EMBL/GenBank/DDBJ databases">
        <authorList>
            <person name="Varghese N."/>
            <person name="Submissions S."/>
        </authorList>
    </citation>
    <scope>NUCLEOTIDE SEQUENCE [LARGE SCALE GENOMIC DNA]</scope>
    <source>
        <strain evidence="4 5">ATCC 35905</strain>
    </source>
</reference>
<feature type="transmembrane region" description="Helical" evidence="2">
    <location>
        <begin position="94"/>
        <end position="113"/>
    </location>
</feature>
<keyword evidence="2" id="KW-1133">Transmembrane helix</keyword>
<evidence type="ECO:0000313" key="5">
    <source>
        <dbReference type="Proteomes" id="UP000186308"/>
    </source>
</evidence>
<protein>
    <submittedName>
        <fullName evidence="4">EamA domain-containing membrane protein RarD</fullName>
    </submittedName>
</protein>
<gene>
    <name evidence="4" type="ORF">SAMN05421828_109105</name>
</gene>
<proteinExistence type="predicted"/>
<feature type="domain" description="EamA" evidence="3">
    <location>
        <begin position="12"/>
        <end position="134"/>
    </location>
</feature>
<evidence type="ECO:0000256" key="2">
    <source>
        <dbReference type="SAM" id="Phobius"/>
    </source>
</evidence>
<evidence type="ECO:0000256" key="1">
    <source>
        <dbReference type="SAM" id="MobiDB-lite"/>
    </source>
</evidence>
<dbReference type="AlphaFoldDB" id="A0A8G2CKL6"/>
<organism evidence="4 5">
    <name type="scientific">Acidiphilium rubrum</name>
    <dbReference type="NCBI Taxonomy" id="526"/>
    <lineage>
        <taxon>Bacteria</taxon>
        <taxon>Pseudomonadati</taxon>
        <taxon>Pseudomonadota</taxon>
        <taxon>Alphaproteobacteria</taxon>
        <taxon>Acetobacterales</taxon>
        <taxon>Acidocellaceae</taxon>
        <taxon>Acidiphilium</taxon>
    </lineage>
</organism>
<dbReference type="PANTHER" id="PTHR22911:SF76">
    <property type="entry name" value="EAMA DOMAIN-CONTAINING PROTEIN"/>
    <property type="match status" value="1"/>
</dbReference>